<dbReference type="GO" id="GO:0009317">
    <property type="term" value="C:acetyl-CoA carboxylase complex"/>
    <property type="evidence" value="ECO:0007669"/>
    <property type="project" value="TreeGrafter"/>
</dbReference>
<sequence length="521" mass="57928">MRTWKTWDELLAELEEKEKLARLSGGPVKQKMQKEKGKLLCRERIEALVDSGSFVEVNMLAETQTFEFNMQEKKIMGDGVVTGFATLNGRRVCIYSQDVTVFGGSAGRDHGEQINYILTMARKVQAPVIGLYESAGGRLQDGMQNESGYGRMFYENTQCSGVIPQIAVIMGACTGGGVYSPAIMDFIIQVKKTAQMFITGPKVIQEVTGTKVSFEELGGTGVHSKESGVVHLVAKNDQHCLELIKNLMSYLPQNNRESPPVVPTGDDPFRPNDVLTEIVPTEPQKTYDIKKVIVEILDASEFFEIQPFYAQNIVIGFGRIDGRSVGVVANQPHFLAGTIDIDAADKAARFIRFCDCFNIPLIVLADVPGYLPGVDQEKKGIIRHGAKMLYAFSEATVPKITCVLRKLYGGAIPAMCCHETGADIMLAWPTAEFAMVGAEAAVNILYKREIAEAEDPIKARLEKIKEYKESILNPYYSASKRYIDAVIHPRDTRAWLVHSLRLLERKKTEQIIWKKHGNIPL</sequence>
<dbReference type="PANTHER" id="PTHR43842">
    <property type="entry name" value="PROPIONYL-COA CARBOXYLASE BETA CHAIN"/>
    <property type="match status" value="1"/>
</dbReference>
<feature type="domain" description="CoA carboxyltransferase N-terminal" evidence="1">
    <location>
        <begin position="4"/>
        <end position="263"/>
    </location>
</feature>
<dbReference type="InterPro" id="IPR029045">
    <property type="entry name" value="ClpP/crotonase-like_dom_sf"/>
</dbReference>
<dbReference type="GO" id="GO:0004658">
    <property type="term" value="F:propionyl-CoA carboxylase activity"/>
    <property type="evidence" value="ECO:0007669"/>
    <property type="project" value="TreeGrafter"/>
</dbReference>
<dbReference type="InterPro" id="IPR011763">
    <property type="entry name" value="COA_CT_C"/>
</dbReference>
<accession>A0A0F9KVA0</accession>
<feature type="domain" description="CoA carboxyltransferase C-terminal" evidence="2">
    <location>
        <begin position="267"/>
        <end position="515"/>
    </location>
</feature>
<dbReference type="PROSITE" id="PS50989">
    <property type="entry name" value="COA_CT_CTER"/>
    <property type="match status" value="1"/>
</dbReference>
<dbReference type="PROSITE" id="PS50980">
    <property type="entry name" value="COA_CT_NTER"/>
    <property type="match status" value="1"/>
</dbReference>
<dbReference type="InterPro" id="IPR034733">
    <property type="entry name" value="AcCoA_carboxyl_beta"/>
</dbReference>
<gene>
    <name evidence="3" type="ORF">LCGC14_1657090</name>
</gene>
<name>A0A0F9KVA0_9ZZZZ</name>
<evidence type="ECO:0000313" key="3">
    <source>
        <dbReference type="EMBL" id="KKM19295.1"/>
    </source>
</evidence>
<comment type="caution">
    <text evidence="3">The sequence shown here is derived from an EMBL/GenBank/DDBJ whole genome shotgun (WGS) entry which is preliminary data.</text>
</comment>
<dbReference type="Gene3D" id="3.90.226.10">
    <property type="entry name" value="2-enoyl-CoA Hydratase, Chain A, domain 1"/>
    <property type="match status" value="2"/>
</dbReference>
<proteinExistence type="predicted"/>
<dbReference type="EMBL" id="LAZR01014023">
    <property type="protein sequence ID" value="KKM19295.1"/>
    <property type="molecule type" value="Genomic_DNA"/>
</dbReference>
<evidence type="ECO:0000259" key="2">
    <source>
        <dbReference type="PROSITE" id="PS50989"/>
    </source>
</evidence>
<dbReference type="InterPro" id="IPR051047">
    <property type="entry name" value="AccD/PCCB"/>
</dbReference>
<evidence type="ECO:0000259" key="1">
    <source>
        <dbReference type="PROSITE" id="PS50980"/>
    </source>
</evidence>
<dbReference type="AlphaFoldDB" id="A0A0F9KVA0"/>
<dbReference type="InterPro" id="IPR011762">
    <property type="entry name" value="COA_CT_N"/>
</dbReference>
<evidence type="ECO:0008006" key="4">
    <source>
        <dbReference type="Google" id="ProtNLM"/>
    </source>
</evidence>
<reference evidence="3" key="1">
    <citation type="journal article" date="2015" name="Nature">
        <title>Complex archaea that bridge the gap between prokaryotes and eukaryotes.</title>
        <authorList>
            <person name="Spang A."/>
            <person name="Saw J.H."/>
            <person name="Jorgensen S.L."/>
            <person name="Zaremba-Niedzwiedzka K."/>
            <person name="Martijn J."/>
            <person name="Lind A.E."/>
            <person name="van Eijk R."/>
            <person name="Schleper C."/>
            <person name="Guy L."/>
            <person name="Ettema T.J."/>
        </authorList>
    </citation>
    <scope>NUCLEOTIDE SEQUENCE</scope>
</reference>
<dbReference type="Pfam" id="PF01039">
    <property type="entry name" value="Carboxyl_trans"/>
    <property type="match status" value="1"/>
</dbReference>
<dbReference type="PANTHER" id="PTHR43842:SF2">
    <property type="entry name" value="PROPIONYL-COA CARBOXYLASE BETA CHAIN, MITOCHONDRIAL"/>
    <property type="match status" value="1"/>
</dbReference>
<dbReference type="SUPFAM" id="SSF52096">
    <property type="entry name" value="ClpP/crotonase"/>
    <property type="match status" value="2"/>
</dbReference>
<protein>
    <recommendedName>
        <fullName evidence="4">CoA carboxyltransferase N-terminal domain-containing protein</fullName>
    </recommendedName>
</protein>
<organism evidence="3">
    <name type="scientific">marine sediment metagenome</name>
    <dbReference type="NCBI Taxonomy" id="412755"/>
    <lineage>
        <taxon>unclassified sequences</taxon>
        <taxon>metagenomes</taxon>
        <taxon>ecological metagenomes</taxon>
    </lineage>
</organism>